<dbReference type="AlphaFoldDB" id="A0A1C7LKU2"/>
<keyword evidence="6" id="KW-0963">Cytoplasm</keyword>
<feature type="compositionally biased region" description="Polar residues" evidence="8">
    <location>
        <begin position="323"/>
        <end position="344"/>
    </location>
</feature>
<accession>A0A1C7LKU2</accession>
<comment type="subcellular location">
    <subcellularLocation>
        <location evidence="3">Cytoplasm</location>
    </subcellularLocation>
    <subcellularLocation>
        <location evidence="2">Nucleus</location>
    </subcellularLocation>
</comment>
<proteinExistence type="inferred from homology"/>
<evidence type="ECO:0000256" key="5">
    <source>
        <dbReference type="ARBA" id="ARBA00015162"/>
    </source>
</evidence>
<protein>
    <recommendedName>
        <fullName evidence="5">Restriction of telomere capping protein 4</fullName>
    </recommendedName>
</protein>
<evidence type="ECO:0000256" key="4">
    <source>
        <dbReference type="ARBA" id="ARBA00009461"/>
    </source>
</evidence>
<dbReference type="Pfam" id="PF14474">
    <property type="entry name" value="RTC4"/>
    <property type="match status" value="1"/>
</dbReference>
<dbReference type="PANTHER" id="PTHR41391">
    <property type="entry name" value="RESTRICTION OF TELOMERE CAPPING PROTEIN 4"/>
    <property type="match status" value="1"/>
</dbReference>
<feature type="compositionally biased region" description="Basic and acidic residues" evidence="8">
    <location>
        <begin position="305"/>
        <end position="322"/>
    </location>
</feature>
<gene>
    <name evidence="10" type="ORF">A0H81_14649</name>
</gene>
<feature type="domain" description="Restriction of telomere capping protein 4 C-terminal" evidence="9">
    <location>
        <begin position="97"/>
        <end position="192"/>
    </location>
</feature>
<feature type="compositionally biased region" description="Basic and acidic residues" evidence="8">
    <location>
        <begin position="248"/>
        <end position="261"/>
    </location>
</feature>
<feature type="region of interest" description="Disordered" evidence="8">
    <location>
        <begin position="1"/>
        <end position="42"/>
    </location>
</feature>
<evidence type="ECO:0000256" key="2">
    <source>
        <dbReference type="ARBA" id="ARBA00004123"/>
    </source>
</evidence>
<evidence type="ECO:0000256" key="1">
    <source>
        <dbReference type="ARBA" id="ARBA00002738"/>
    </source>
</evidence>
<evidence type="ECO:0000256" key="6">
    <source>
        <dbReference type="ARBA" id="ARBA00022490"/>
    </source>
</evidence>
<feature type="region of interest" description="Disordered" evidence="8">
    <location>
        <begin position="230"/>
        <end position="344"/>
    </location>
</feature>
<dbReference type="SMART" id="SM01312">
    <property type="entry name" value="RTC4"/>
    <property type="match status" value="1"/>
</dbReference>
<comment type="caution">
    <text evidence="10">The sequence shown here is derived from an EMBL/GenBank/DDBJ whole genome shotgun (WGS) entry which is preliminary data.</text>
</comment>
<organism evidence="10 11">
    <name type="scientific">Grifola frondosa</name>
    <name type="common">Maitake</name>
    <name type="synonym">Polyporus frondosus</name>
    <dbReference type="NCBI Taxonomy" id="5627"/>
    <lineage>
        <taxon>Eukaryota</taxon>
        <taxon>Fungi</taxon>
        <taxon>Dikarya</taxon>
        <taxon>Basidiomycota</taxon>
        <taxon>Agaricomycotina</taxon>
        <taxon>Agaricomycetes</taxon>
        <taxon>Polyporales</taxon>
        <taxon>Grifolaceae</taxon>
        <taxon>Grifola</taxon>
    </lineage>
</organism>
<dbReference type="OrthoDB" id="128308at2759"/>
<feature type="compositionally biased region" description="Basic and acidic residues" evidence="8">
    <location>
        <begin position="15"/>
        <end position="34"/>
    </location>
</feature>
<evidence type="ECO:0000313" key="11">
    <source>
        <dbReference type="Proteomes" id="UP000092993"/>
    </source>
</evidence>
<dbReference type="Proteomes" id="UP000092993">
    <property type="component" value="Unassembled WGS sequence"/>
</dbReference>
<dbReference type="PANTHER" id="PTHR41391:SF1">
    <property type="entry name" value="RESTRICTION OF TELOMERE CAPPING PROTEIN 4"/>
    <property type="match status" value="1"/>
</dbReference>
<keyword evidence="7" id="KW-0539">Nucleus</keyword>
<evidence type="ECO:0000256" key="3">
    <source>
        <dbReference type="ARBA" id="ARBA00004496"/>
    </source>
</evidence>
<dbReference type="GO" id="GO:0005737">
    <property type="term" value="C:cytoplasm"/>
    <property type="evidence" value="ECO:0007669"/>
    <property type="project" value="UniProtKB-SubCell"/>
</dbReference>
<comment type="function">
    <text evidence="1">May be involved in a process influencing telomere capping.</text>
</comment>
<evidence type="ECO:0000313" key="10">
    <source>
        <dbReference type="EMBL" id="OBZ65343.1"/>
    </source>
</evidence>
<comment type="similarity">
    <text evidence="4">Belongs to the RTC4 family.</text>
</comment>
<evidence type="ECO:0000256" key="8">
    <source>
        <dbReference type="SAM" id="MobiDB-lite"/>
    </source>
</evidence>
<feature type="compositionally biased region" description="Basic residues" evidence="8">
    <location>
        <begin position="238"/>
        <end position="247"/>
    </location>
</feature>
<evidence type="ECO:0000256" key="7">
    <source>
        <dbReference type="ARBA" id="ARBA00023242"/>
    </source>
</evidence>
<evidence type="ECO:0000259" key="9">
    <source>
        <dbReference type="SMART" id="SM01312"/>
    </source>
</evidence>
<reference evidence="10 11" key="1">
    <citation type="submission" date="2016-03" db="EMBL/GenBank/DDBJ databases">
        <title>Whole genome sequencing of Grifola frondosa 9006-11.</title>
        <authorList>
            <person name="Min B."/>
            <person name="Park H."/>
            <person name="Kim J.-G."/>
            <person name="Cho H."/>
            <person name="Oh Y.-L."/>
            <person name="Kong W.-S."/>
            <person name="Choi I.-G."/>
        </authorList>
    </citation>
    <scope>NUCLEOTIDE SEQUENCE [LARGE SCALE GENOMIC DNA]</scope>
    <source>
        <strain evidence="10 11">9006-11</strain>
    </source>
</reference>
<dbReference type="EMBL" id="LUGG01000045">
    <property type="protein sequence ID" value="OBZ65343.1"/>
    <property type="molecule type" value="Genomic_DNA"/>
</dbReference>
<keyword evidence="11" id="KW-1185">Reference proteome</keyword>
<feature type="compositionally biased region" description="Basic and acidic residues" evidence="8">
    <location>
        <begin position="282"/>
        <end position="297"/>
    </location>
</feature>
<dbReference type="GO" id="GO:0005634">
    <property type="term" value="C:nucleus"/>
    <property type="evidence" value="ECO:0007669"/>
    <property type="project" value="UniProtKB-SubCell"/>
</dbReference>
<name>A0A1C7LKU2_GRIFR</name>
<sequence>MESQLLKSIGQSPAKRSEEINGEGRERKKMREEPSPPLAALLLDDDASGIDNDDLLFLDPNIDPARLCPWCDEQLPPAPTPHLSALIAAARRRSAPDDRPTNPLGLHAPLGLFVSYGELGYIVIHQTIYNLFPPTSFDPDSTLPLTPTDFIQLILVPEAAVSLIMEDMSQTRAASIRTLRDSAEYGVAMFPDNGADAINPGEQIIMERARKRRKELEEEERLEEKMLRDFEEEEAVQRKAKAPSKSKKMGEMVTRSEDTRNSRPPRWNGKTNAQKVADYLSGDDRTTSRRSDQSDIRRYKRARRSHDEDYKPSRHNEPRRTASSEVTPKNTSQLRRSSRLLGQN</sequence>
<feature type="compositionally biased region" description="Polar residues" evidence="8">
    <location>
        <begin position="1"/>
        <end position="11"/>
    </location>
</feature>
<dbReference type="STRING" id="5627.A0A1C7LKU2"/>
<dbReference type="InterPro" id="IPR039024">
    <property type="entry name" value="RTC4"/>
</dbReference>
<dbReference type="InterPro" id="IPR028094">
    <property type="entry name" value="RTC4_C"/>
</dbReference>